<dbReference type="InterPro" id="IPR029044">
    <property type="entry name" value="Nucleotide-diphossugar_trans"/>
</dbReference>
<dbReference type="Pfam" id="PF00535">
    <property type="entry name" value="Glycos_transf_2"/>
    <property type="match status" value="1"/>
</dbReference>
<reference evidence="4" key="1">
    <citation type="submission" date="2024-07" db="EMBL/GenBank/DDBJ databases">
        <authorList>
            <person name="Yu S.T."/>
        </authorList>
    </citation>
    <scope>NUCLEOTIDE SEQUENCE</scope>
    <source>
        <strain evidence="4">R21</strain>
    </source>
</reference>
<dbReference type="RefSeq" id="WP_369233808.1">
    <property type="nucleotide sequence ID" value="NZ_CP163435.1"/>
</dbReference>
<dbReference type="InterPro" id="IPR001173">
    <property type="entry name" value="Glyco_trans_2-like"/>
</dbReference>
<dbReference type="Pfam" id="PF18674">
    <property type="entry name" value="TarS_C1"/>
    <property type="match status" value="1"/>
</dbReference>
<dbReference type="CDD" id="cd00761">
    <property type="entry name" value="Glyco_tranf_GTA_type"/>
    <property type="match status" value="1"/>
</dbReference>
<dbReference type="AlphaFoldDB" id="A0AB39P9W9"/>
<dbReference type="GO" id="GO:0016758">
    <property type="term" value="F:hexosyltransferase activity"/>
    <property type="evidence" value="ECO:0007669"/>
    <property type="project" value="UniProtKB-ARBA"/>
</dbReference>
<dbReference type="InterPro" id="IPR041038">
    <property type="entry name" value="TarS_C1"/>
</dbReference>
<feature type="domain" description="Glycosyltransferase 2-like" evidence="1">
    <location>
        <begin position="7"/>
        <end position="158"/>
    </location>
</feature>
<dbReference type="PANTHER" id="PTHR22916:SF3">
    <property type="entry name" value="UDP-GLCNAC:BETAGAL BETA-1,3-N-ACETYLGLUCOSAMINYLTRANSFERASE-LIKE PROTEIN 1"/>
    <property type="match status" value="1"/>
</dbReference>
<evidence type="ECO:0000259" key="3">
    <source>
        <dbReference type="Pfam" id="PF22181"/>
    </source>
</evidence>
<evidence type="ECO:0000259" key="1">
    <source>
        <dbReference type="Pfam" id="PF00535"/>
    </source>
</evidence>
<dbReference type="PANTHER" id="PTHR22916">
    <property type="entry name" value="GLYCOSYLTRANSFERASE"/>
    <property type="match status" value="1"/>
</dbReference>
<gene>
    <name evidence="4" type="ORF">AB5J56_18230</name>
</gene>
<dbReference type="SUPFAM" id="SSF53448">
    <property type="entry name" value="Nucleotide-diphospho-sugar transferases"/>
    <property type="match status" value="1"/>
</dbReference>
<evidence type="ECO:0000313" key="4">
    <source>
        <dbReference type="EMBL" id="XDQ26525.1"/>
    </source>
</evidence>
<dbReference type="Pfam" id="PF22181">
    <property type="entry name" value="TarS_linker"/>
    <property type="match status" value="1"/>
</dbReference>
<dbReference type="InterPro" id="IPR054028">
    <property type="entry name" value="TarS/TarP_linker"/>
</dbReference>
<feature type="domain" description="TarS/TarP linker" evidence="3">
    <location>
        <begin position="230"/>
        <end position="320"/>
    </location>
</feature>
<evidence type="ECO:0000259" key="2">
    <source>
        <dbReference type="Pfam" id="PF18674"/>
    </source>
</evidence>
<accession>A0AB39P9W9</accession>
<organism evidence="4">
    <name type="scientific">Streptomyces sp. R21</name>
    <dbReference type="NCBI Taxonomy" id="3238627"/>
    <lineage>
        <taxon>Bacteria</taxon>
        <taxon>Bacillati</taxon>
        <taxon>Actinomycetota</taxon>
        <taxon>Actinomycetes</taxon>
        <taxon>Kitasatosporales</taxon>
        <taxon>Streptomycetaceae</taxon>
        <taxon>Streptomyces</taxon>
    </lineage>
</organism>
<dbReference type="EMBL" id="CP163435">
    <property type="protein sequence ID" value="XDQ26525.1"/>
    <property type="molecule type" value="Genomic_DNA"/>
</dbReference>
<protein>
    <submittedName>
        <fullName evidence="4">Glycosyltransferase family 2 protein</fullName>
    </submittedName>
</protein>
<name>A0AB39P9W9_9ACTN</name>
<sequence>MATPTVSVIIAAYNAMPYLTRCISSVAEQSIGQRELEIVVVDDGSTDGTATELERLTRVYPGLLDVVRQENSGGPSAPRNVGLDRAQGRFVFFLDADDYLGPEALERMVAAAEKNNTDVVLGKVVGVGGRGAPVTMFRRNRARTDVFSSRAYWTLNPMKLFRRDLLERHRLRFPTDLSIGEDQPFVAAAYLNAAGISILADYDCLFWVHRDDDGNITKRTSGSEPRLRFLPRMVDLILENVPPGPGRDHLAHRHLTVDVLELLRDHLVLEPREIQQKTLARLAETIAPLCHEGLREQLSAMAWLRLHLIRNEMLDEVLELVRFEQELKRTGGATPVAVEDGRAYARYPYFRDPERAIPDECYDVTDQLSLRHQVTRAEMRDGALHLAGHAYFHRVATHDVTTELILRERESGAECRLPVTHTATPGLGADEDLGEYTYDKAGFDATVDIATAAEGKALGNGLWDIWLVVGAQGLSREVRIGSKRAADVSGKAATHIVDTAEGLQTVTLYTTKPHGNFTLDIGENKHEVLPHLELDAIGWKGGIAAELVVTGRCTLDSYPDGTLTVRLTTSDGAGSETTVDFPVTQPANGDTFTVDVPVSSLSAGVWGGELRLAGWTVPLLPLPQDLAPAKWRRRGLPWYAKPVPAVPGDDELFALQVAKTDLVKAMVGRMKS</sequence>
<dbReference type="Gene3D" id="3.90.550.10">
    <property type="entry name" value="Spore Coat Polysaccharide Biosynthesis Protein SpsA, Chain A"/>
    <property type="match status" value="1"/>
</dbReference>
<proteinExistence type="predicted"/>
<feature type="domain" description="TarS C-terminal" evidence="2">
    <location>
        <begin position="372"/>
        <end position="520"/>
    </location>
</feature>